<dbReference type="Proteomes" id="UP000260783">
    <property type="component" value="Unassembled WGS sequence"/>
</dbReference>
<evidence type="ECO:0000313" key="6">
    <source>
        <dbReference type="Proteomes" id="UP000220157"/>
    </source>
</evidence>
<reference evidence="3" key="2">
    <citation type="submission" date="2017-07" db="EMBL/GenBank/DDBJ databases">
        <authorList>
            <person name="Sun Z.S."/>
            <person name="Albrecht U."/>
            <person name="Echele G."/>
            <person name="Lee C.C."/>
        </authorList>
    </citation>
    <scope>NUCLEOTIDE SEQUENCE</scope>
    <source>
        <strain evidence="3">CNCM I 4573</strain>
    </source>
</reference>
<dbReference type="EMBL" id="WKQM01000010">
    <property type="protein sequence ID" value="MSC51578.1"/>
    <property type="molecule type" value="Genomic_DNA"/>
</dbReference>
<evidence type="ECO:0000313" key="3">
    <source>
        <dbReference type="EMBL" id="PDX76349.1"/>
    </source>
</evidence>
<evidence type="ECO:0000313" key="8">
    <source>
        <dbReference type="Proteomes" id="UP000260783"/>
    </source>
</evidence>
<reference evidence="2 9" key="4">
    <citation type="journal article" date="2019" name="Nat. Med.">
        <title>A library of human gut bacterial isolates paired with longitudinal multiomics data enables mechanistic microbiome research.</title>
        <authorList>
            <person name="Poyet M."/>
            <person name="Groussin M."/>
            <person name="Gibbons S.M."/>
            <person name="Avila-Pacheco J."/>
            <person name="Jiang X."/>
            <person name="Kearney S.M."/>
            <person name="Perrotta A.R."/>
            <person name="Berdy B."/>
            <person name="Zhao S."/>
            <person name="Lieberman T.D."/>
            <person name="Swanson P.K."/>
            <person name="Smith M."/>
            <person name="Roesemann S."/>
            <person name="Alexander J.E."/>
            <person name="Rich S.A."/>
            <person name="Livny J."/>
            <person name="Vlamakis H."/>
            <person name="Clish C."/>
            <person name="Bullock K."/>
            <person name="Deik A."/>
            <person name="Scott J."/>
            <person name="Pierce K.A."/>
            <person name="Xavier R.J."/>
            <person name="Alm E.J."/>
        </authorList>
    </citation>
    <scope>NUCLEOTIDE SEQUENCE [LARGE SCALE GENOMIC DNA]</scope>
    <source>
        <strain evidence="2 9">BIOML-B1</strain>
    </source>
</reference>
<dbReference type="AlphaFoldDB" id="A0A2A7AAX8"/>
<evidence type="ECO:0000313" key="2">
    <source>
        <dbReference type="EMBL" id="MSC51578.1"/>
    </source>
</evidence>
<reference evidence="3 6" key="1">
    <citation type="journal article" date="2017" name="Front. Microbiol.">
        <title>New Insights into the Diversity of the Genus Faecalibacterium.</title>
        <authorList>
            <person name="Benevides L."/>
            <person name="Burman S."/>
            <person name="Martin R."/>
            <person name="Robert V."/>
            <person name="Thomas M."/>
            <person name="Miquel S."/>
            <person name="Chain F."/>
            <person name="Sokol H."/>
            <person name="Bermudez-Humaran L.G."/>
            <person name="Morrison M."/>
            <person name="Langella P."/>
            <person name="Azevedo V.A."/>
            <person name="Chatel J.M."/>
            <person name="Soares S."/>
        </authorList>
    </citation>
    <scope>NUCLEOTIDE SEQUENCE [LARGE SCALE GENOMIC DNA]</scope>
    <source>
        <strain evidence="3 6">CNCM I 4573</strain>
    </source>
</reference>
<sequence length="61" mass="6608">MRIPLQASLRDASSPKGAPLGNAANFTAFRKAVPLGKVDASETSRRKGCIFMHHNIRRTTG</sequence>
<evidence type="ECO:0000256" key="1">
    <source>
        <dbReference type="SAM" id="MobiDB-lite"/>
    </source>
</evidence>
<dbReference type="Proteomes" id="UP000462091">
    <property type="component" value="Unassembled WGS sequence"/>
</dbReference>
<dbReference type="EMBL" id="QVEW01000006">
    <property type="protein sequence ID" value="RGB98007.1"/>
    <property type="molecule type" value="Genomic_DNA"/>
</dbReference>
<feature type="region of interest" description="Disordered" evidence="1">
    <location>
        <begin position="1"/>
        <end position="21"/>
    </location>
</feature>
<dbReference type="Proteomes" id="UP000260782">
    <property type="component" value="Unassembled WGS sequence"/>
</dbReference>
<dbReference type="Proteomes" id="UP000220157">
    <property type="component" value="Unassembled WGS sequence"/>
</dbReference>
<dbReference type="EMBL" id="NMTW01000018">
    <property type="protein sequence ID" value="PDX76349.1"/>
    <property type="molecule type" value="Genomic_DNA"/>
</dbReference>
<evidence type="ECO:0000313" key="9">
    <source>
        <dbReference type="Proteomes" id="UP000462091"/>
    </source>
</evidence>
<comment type="caution">
    <text evidence="3">The sequence shown here is derived from an EMBL/GenBank/DDBJ whole genome shotgun (WGS) entry which is preliminary data.</text>
</comment>
<proteinExistence type="predicted"/>
<protein>
    <submittedName>
        <fullName evidence="3">Uncharacterized protein</fullName>
    </submittedName>
</protein>
<name>A0A2A7AAX8_9FIRM</name>
<evidence type="ECO:0000313" key="7">
    <source>
        <dbReference type="Proteomes" id="UP000260782"/>
    </source>
</evidence>
<evidence type="ECO:0000313" key="4">
    <source>
        <dbReference type="EMBL" id="RGB86711.1"/>
    </source>
</evidence>
<accession>A0A2A7AAX8</accession>
<dbReference type="EMBL" id="QVES01000006">
    <property type="protein sequence ID" value="RGB86711.1"/>
    <property type="molecule type" value="Genomic_DNA"/>
</dbReference>
<evidence type="ECO:0000313" key="5">
    <source>
        <dbReference type="EMBL" id="RGB98007.1"/>
    </source>
</evidence>
<gene>
    <name evidence="3" type="ORF">CGS56_03510</name>
    <name evidence="5" type="ORF">DWZ04_07035</name>
    <name evidence="4" type="ORF">DWZ25_07410</name>
    <name evidence="2" type="ORF">GKE10_06610</name>
</gene>
<reference evidence="7 8" key="3">
    <citation type="submission" date="2018-08" db="EMBL/GenBank/DDBJ databases">
        <title>A genome reference for cultivated species of the human gut microbiota.</title>
        <authorList>
            <person name="Zou Y."/>
            <person name="Xue W."/>
            <person name="Luo G."/>
        </authorList>
    </citation>
    <scope>NUCLEOTIDE SEQUENCE [LARGE SCALE GENOMIC DNA]</scope>
    <source>
        <strain evidence="5 8">AF29-11BH</strain>
        <strain evidence="4 7">AF31-14AC</strain>
    </source>
</reference>
<organism evidence="3 6">
    <name type="scientific">Faecalibacterium prausnitzii</name>
    <dbReference type="NCBI Taxonomy" id="853"/>
    <lineage>
        <taxon>Bacteria</taxon>
        <taxon>Bacillati</taxon>
        <taxon>Bacillota</taxon>
        <taxon>Clostridia</taxon>
        <taxon>Eubacteriales</taxon>
        <taxon>Oscillospiraceae</taxon>
        <taxon>Faecalibacterium</taxon>
    </lineage>
</organism>